<keyword evidence="3" id="KW-1185">Reference proteome</keyword>
<proteinExistence type="predicted"/>
<dbReference type="InterPro" id="IPR009875">
    <property type="entry name" value="PilZ_domain"/>
</dbReference>
<dbReference type="GO" id="GO:0035438">
    <property type="term" value="F:cyclic-di-GMP binding"/>
    <property type="evidence" value="ECO:0007669"/>
    <property type="project" value="InterPro"/>
</dbReference>
<dbReference type="Gene3D" id="2.40.10.220">
    <property type="entry name" value="predicted glycosyltransferase like domains"/>
    <property type="match status" value="1"/>
</dbReference>
<dbReference type="Pfam" id="PF07238">
    <property type="entry name" value="PilZ"/>
    <property type="match status" value="1"/>
</dbReference>
<evidence type="ECO:0000313" key="2">
    <source>
        <dbReference type="EMBL" id="OEY69491.1"/>
    </source>
</evidence>
<accession>A0A1E7Q5V1</accession>
<dbReference type="EMBL" id="MKEK01000001">
    <property type="protein sequence ID" value="OEY69491.1"/>
    <property type="molecule type" value="Genomic_DNA"/>
</dbReference>
<dbReference type="AlphaFoldDB" id="A0A1E7Q5V1"/>
<gene>
    <name evidence="2" type="ORF">BI198_07895</name>
</gene>
<dbReference type="SUPFAM" id="SSF141371">
    <property type="entry name" value="PilZ domain-like"/>
    <property type="match status" value="1"/>
</dbReference>
<reference evidence="3" key="1">
    <citation type="submission" date="2016-09" db="EMBL/GenBank/DDBJ databases">
        <authorList>
            <person name="Wan X."/>
            <person name="Hou S."/>
        </authorList>
    </citation>
    <scope>NUCLEOTIDE SEQUENCE [LARGE SCALE GENOMIC DNA]</scope>
    <source>
        <strain evidence="3">KH87</strain>
    </source>
</reference>
<evidence type="ECO:0000259" key="1">
    <source>
        <dbReference type="Pfam" id="PF07238"/>
    </source>
</evidence>
<organism evidence="2 3">
    <name type="scientific">Rheinheimera salexigens</name>
    <dbReference type="NCBI Taxonomy" id="1628148"/>
    <lineage>
        <taxon>Bacteria</taxon>
        <taxon>Pseudomonadati</taxon>
        <taxon>Pseudomonadota</taxon>
        <taxon>Gammaproteobacteria</taxon>
        <taxon>Chromatiales</taxon>
        <taxon>Chromatiaceae</taxon>
        <taxon>Rheinheimera</taxon>
    </lineage>
</organism>
<dbReference type="RefSeq" id="WP_070049061.1">
    <property type="nucleotide sequence ID" value="NZ_CBCSDO010000005.1"/>
</dbReference>
<name>A0A1E7Q5V1_9GAMM</name>
<evidence type="ECO:0000313" key="3">
    <source>
        <dbReference type="Proteomes" id="UP000242258"/>
    </source>
</evidence>
<protein>
    <submittedName>
        <fullName evidence="2">Pilus assembly protein PilZ</fullName>
    </submittedName>
</protein>
<comment type="caution">
    <text evidence="2">The sequence shown here is derived from an EMBL/GenBank/DDBJ whole genome shotgun (WGS) entry which is preliminary data.</text>
</comment>
<dbReference type="STRING" id="1628148.BI198_07895"/>
<dbReference type="OrthoDB" id="5290589at2"/>
<sequence length="99" mass="11027">MLTKSDNRNYFRMMVNASVKLMINHPEVGRELDGICRDLSASGMSVDVDEPLEMGTLINVRLESANASVPPLDATAKVMRCSQEQEDCYQLGLAFIEMN</sequence>
<feature type="domain" description="PilZ" evidence="1">
    <location>
        <begin position="7"/>
        <end position="98"/>
    </location>
</feature>
<dbReference type="Proteomes" id="UP000242258">
    <property type="component" value="Unassembled WGS sequence"/>
</dbReference>